<dbReference type="AlphaFoldDB" id="A0A9D4D514"/>
<gene>
    <name evidence="1" type="ORF">DPMN_045941</name>
</gene>
<reference evidence="1" key="2">
    <citation type="submission" date="2020-11" db="EMBL/GenBank/DDBJ databases">
        <authorList>
            <person name="McCartney M.A."/>
            <person name="Auch B."/>
            <person name="Kono T."/>
            <person name="Mallez S."/>
            <person name="Becker A."/>
            <person name="Gohl D.M."/>
            <person name="Silverstein K.A.T."/>
            <person name="Koren S."/>
            <person name="Bechman K.B."/>
            <person name="Herman A."/>
            <person name="Abrahante J.E."/>
            <person name="Garbe J."/>
        </authorList>
    </citation>
    <scope>NUCLEOTIDE SEQUENCE</scope>
    <source>
        <strain evidence="1">Duluth1</strain>
        <tissue evidence="1">Whole animal</tissue>
    </source>
</reference>
<keyword evidence="2" id="KW-1185">Reference proteome</keyword>
<dbReference type="Proteomes" id="UP000828390">
    <property type="component" value="Unassembled WGS sequence"/>
</dbReference>
<dbReference type="EMBL" id="JAIWYP010000011">
    <property type="protein sequence ID" value="KAH3739291.1"/>
    <property type="molecule type" value="Genomic_DNA"/>
</dbReference>
<protein>
    <submittedName>
        <fullName evidence="1">Uncharacterized protein</fullName>
    </submittedName>
</protein>
<sequence>MTVADSLTSHLKKWFQTHTPIDEMDDMVKAVLSDNVRQVRKLLRRVKKVYIKLTFYKPPNLTPF</sequence>
<comment type="caution">
    <text evidence="1">The sequence shown here is derived from an EMBL/GenBank/DDBJ whole genome shotgun (WGS) entry which is preliminary data.</text>
</comment>
<accession>A0A9D4D514</accession>
<reference evidence="1" key="1">
    <citation type="journal article" date="2019" name="bioRxiv">
        <title>The Genome of the Zebra Mussel, Dreissena polymorpha: A Resource for Invasive Species Research.</title>
        <authorList>
            <person name="McCartney M.A."/>
            <person name="Auch B."/>
            <person name="Kono T."/>
            <person name="Mallez S."/>
            <person name="Zhang Y."/>
            <person name="Obille A."/>
            <person name="Becker A."/>
            <person name="Abrahante J.E."/>
            <person name="Garbe J."/>
            <person name="Badalamenti J.P."/>
            <person name="Herman A."/>
            <person name="Mangelson H."/>
            <person name="Liachko I."/>
            <person name="Sullivan S."/>
            <person name="Sone E.D."/>
            <person name="Koren S."/>
            <person name="Silverstein K.A.T."/>
            <person name="Beckman K.B."/>
            <person name="Gohl D.M."/>
        </authorList>
    </citation>
    <scope>NUCLEOTIDE SEQUENCE</scope>
    <source>
        <strain evidence="1">Duluth1</strain>
        <tissue evidence="1">Whole animal</tissue>
    </source>
</reference>
<evidence type="ECO:0000313" key="1">
    <source>
        <dbReference type="EMBL" id="KAH3739291.1"/>
    </source>
</evidence>
<organism evidence="1 2">
    <name type="scientific">Dreissena polymorpha</name>
    <name type="common">Zebra mussel</name>
    <name type="synonym">Mytilus polymorpha</name>
    <dbReference type="NCBI Taxonomy" id="45954"/>
    <lineage>
        <taxon>Eukaryota</taxon>
        <taxon>Metazoa</taxon>
        <taxon>Spiralia</taxon>
        <taxon>Lophotrochozoa</taxon>
        <taxon>Mollusca</taxon>
        <taxon>Bivalvia</taxon>
        <taxon>Autobranchia</taxon>
        <taxon>Heteroconchia</taxon>
        <taxon>Euheterodonta</taxon>
        <taxon>Imparidentia</taxon>
        <taxon>Neoheterodontei</taxon>
        <taxon>Myida</taxon>
        <taxon>Dreissenoidea</taxon>
        <taxon>Dreissenidae</taxon>
        <taxon>Dreissena</taxon>
    </lineage>
</organism>
<name>A0A9D4D514_DREPO</name>
<evidence type="ECO:0000313" key="2">
    <source>
        <dbReference type="Proteomes" id="UP000828390"/>
    </source>
</evidence>
<proteinExistence type="predicted"/>